<feature type="domain" description="F-box" evidence="2">
    <location>
        <begin position="35"/>
        <end position="81"/>
    </location>
</feature>
<protein>
    <recommendedName>
        <fullName evidence="2">F-box domain-containing protein</fullName>
    </recommendedName>
</protein>
<sequence>MFPMSSTSRSSAANNRKDPPRKKNKQTPSPVTREPTSIDSLPNDLLLNCFARVSRMYYPALSRVSKRFRSIVTSPEIYNTRSLLNRTEKCLYLCLRFPFDNNTYWFTLYQNPNQTVSDKVFLQIPSPQYPLTLSSNLVAVGSNIYRIGGTVGDDSCPLGFDREPSSKVSILDCRSHTWRDGPRMRLNRRSSTTSVVDGKIYVTGGTEDTDNPSHWIEVFDPKIQSWGTVTNPHIVKVWEEVCYRRAVKSIGHDGKLYLSGDKYVVYDPDEGKWNSVEEHWLIGYAIGSSNCVVDNILFYWDQGVFKWYDSKVSSWKQLKGLEGLPDDFSQREYCKLVDLGGKMAVLWDKWEYSGVCMIFCAEISLEKRDGDEIWGKVEWFDTVLEVGASCSLKSADALSASV</sequence>
<comment type="caution">
    <text evidence="3">The sequence shown here is derived from an EMBL/GenBank/DDBJ whole genome shotgun (WGS) entry which is preliminary data.</text>
</comment>
<dbReference type="Gene3D" id="2.120.10.80">
    <property type="entry name" value="Kelch-type beta propeller"/>
    <property type="match status" value="1"/>
</dbReference>
<dbReference type="AlphaFoldDB" id="A0A178V3S1"/>
<evidence type="ECO:0000256" key="1">
    <source>
        <dbReference type="SAM" id="MobiDB-lite"/>
    </source>
</evidence>
<evidence type="ECO:0000313" key="4">
    <source>
        <dbReference type="Proteomes" id="UP000078284"/>
    </source>
</evidence>
<feature type="region of interest" description="Disordered" evidence="1">
    <location>
        <begin position="1"/>
        <end position="38"/>
    </location>
</feature>
<feature type="compositionally biased region" description="Low complexity" evidence="1">
    <location>
        <begin position="1"/>
        <end position="14"/>
    </location>
</feature>
<dbReference type="Pfam" id="PF00646">
    <property type="entry name" value="F-box"/>
    <property type="match status" value="1"/>
</dbReference>
<reference evidence="4" key="1">
    <citation type="journal article" date="2016" name="Proc. Natl. Acad. Sci. U.S.A.">
        <title>Chromosome-level assembly of Arabidopsis thaliana Ler reveals the extent of translocation and inversion polymorphisms.</title>
        <authorList>
            <person name="Zapata L."/>
            <person name="Ding J."/>
            <person name="Willing E.M."/>
            <person name="Hartwig B."/>
            <person name="Bezdan D."/>
            <person name="Jiao W.B."/>
            <person name="Patel V."/>
            <person name="Velikkakam James G."/>
            <person name="Koornneef M."/>
            <person name="Ossowski S."/>
            <person name="Schneeberger K."/>
        </authorList>
    </citation>
    <scope>NUCLEOTIDE SEQUENCE [LARGE SCALE GENOMIC DNA]</scope>
    <source>
        <strain evidence="4">cv. Landsberg erecta</strain>
    </source>
</reference>
<dbReference type="CDD" id="cd22152">
    <property type="entry name" value="F-box_AtAFR-like"/>
    <property type="match status" value="1"/>
</dbReference>
<dbReference type="PROSITE" id="PS50181">
    <property type="entry name" value="FBOX"/>
    <property type="match status" value="1"/>
</dbReference>
<dbReference type="SUPFAM" id="SSF81383">
    <property type="entry name" value="F-box domain"/>
    <property type="match status" value="1"/>
</dbReference>
<dbReference type="InterPro" id="IPR036047">
    <property type="entry name" value="F-box-like_dom_sf"/>
</dbReference>
<evidence type="ECO:0000313" key="3">
    <source>
        <dbReference type="EMBL" id="OAP00947.1"/>
    </source>
</evidence>
<gene>
    <name evidence="3" type="ordered locus">AXX17_At4g44970</name>
</gene>
<dbReference type="SUPFAM" id="SSF117281">
    <property type="entry name" value="Kelch motif"/>
    <property type="match status" value="1"/>
</dbReference>
<dbReference type="SMART" id="SM00256">
    <property type="entry name" value="FBOX"/>
    <property type="match status" value="1"/>
</dbReference>
<dbReference type="SMART" id="SM00612">
    <property type="entry name" value="Kelch"/>
    <property type="match status" value="1"/>
</dbReference>
<dbReference type="InterPro" id="IPR001810">
    <property type="entry name" value="F-box_dom"/>
</dbReference>
<dbReference type="Proteomes" id="UP000078284">
    <property type="component" value="Chromosome 4"/>
</dbReference>
<dbReference type="InterPro" id="IPR057499">
    <property type="entry name" value="Kelch_FKB95"/>
</dbReference>
<dbReference type="InterPro" id="IPR006652">
    <property type="entry name" value="Kelch_1"/>
</dbReference>
<dbReference type="InterPro" id="IPR050354">
    <property type="entry name" value="F-box/kelch-repeat_ARATH"/>
</dbReference>
<feature type="compositionally biased region" description="Polar residues" evidence="1">
    <location>
        <begin position="26"/>
        <end position="38"/>
    </location>
</feature>
<name>A0A178V3S1_ARATH</name>
<dbReference type="PANTHER" id="PTHR24414:SF95">
    <property type="entry name" value="F-BOX DOMAIN-CONTAINING PROTEIN"/>
    <property type="match status" value="1"/>
</dbReference>
<dbReference type="PANTHER" id="PTHR24414">
    <property type="entry name" value="F-BOX/KELCH-REPEAT PROTEIN SKIP4"/>
    <property type="match status" value="1"/>
</dbReference>
<dbReference type="InterPro" id="IPR015915">
    <property type="entry name" value="Kelch-typ_b-propeller"/>
</dbReference>
<proteinExistence type="predicted"/>
<accession>A0A178V3S1</accession>
<organism evidence="3 4">
    <name type="scientific">Arabidopsis thaliana</name>
    <name type="common">Mouse-ear cress</name>
    <dbReference type="NCBI Taxonomy" id="3702"/>
    <lineage>
        <taxon>Eukaryota</taxon>
        <taxon>Viridiplantae</taxon>
        <taxon>Streptophyta</taxon>
        <taxon>Embryophyta</taxon>
        <taxon>Tracheophyta</taxon>
        <taxon>Spermatophyta</taxon>
        <taxon>Magnoliopsida</taxon>
        <taxon>eudicotyledons</taxon>
        <taxon>Gunneridae</taxon>
        <taxon>Pentapetalae</taxon>
        <taxon>rosids</taxon>
        <taxon>malvids</taxon>
        <taxon>Brassicales</taxon>
        <taxon>Brassicaceae</taxon>
        <taxon>Camelineae</taxon>
        <taxon>Arabidopsis</taxon>
    </lineage>
</organism>
<dbReference type="ExpressionAtlas" id="A0A178V3S1">
    <property type="expression patterns" value="baseline and differential"/>
</dbReference>
<dbReference type="Pfam" id="PF25210">
    <property type="entry name" value="Kelch_FKB95"/>
    <property type="match status" value="1"/>
</dbReference>
<dbReference type="EMBL" id="LUHQ01000004">
    <property type="protein sequence ID" value="OAP00947.1"/>
    <property type="molecule type" value="Genomic_DNA"/>
</dbReference>
<evidence type="ECO:0000259" key="2">
    <source>
        <dbReference type="PROSITE" id="PS50181"/>
    </source>
</evidence>